<organism evidence="2 3">
    <name type="scientific">Devosia psychrophila</name>
    <dbReference type="NCBI Taxonomy" id="728005"/>
    <lineage>
        <taxon>Bacteria</taxon>
        <taxon>Pseudomonadati</taxon>
        <taxon>Pseudomonadota</taxon>
        <taxon>Alphaproteobacteria</taxon>
        <taxon>Hyphomicrobiales</taxon>
        <taxon>Devosiaceae</taxon>
        <taxon>Devosia</taxon>
    </lineage>
</organism>
<dbReference type="EMBL" id="FOMB01000026">
    <property type="protein sequence ID" value="SFD17712.1"/>
    <property type="molecule type" value="Genomic_DNA"/>
</dbReference>
<protein>
    <submittedName>
        <fullName evidence="2">Uncharacterized protein</fullName>
    </submittedName>
</protein>
<feature type="region of interest" description="Disordered" evidence="1">
    <location>
        <begin position="186"/>
        <end position="210"/>
    </location>
</feature>
<reference evidence="2 3" key="1">
    <citation type="submission" date="2016-10" db="EMBL/GenBank/DDBJ databases">
        <authorList>
            <person name="de Groot N.N."/>
        </authorList>
    </citation>
    <scope>NUCLEOTIDE SEQUENCE [LARGE SCALE GENOMIC DNA]</scope>
    <source>
        <strain evidence="2 3">CGMCC 1.10210</strain>
    </source>
</reference>
<feature type="compositionally biased region" description="Basic and acidic residues" evidence="1">
    <location>
        <begin position="201"/>
        <end position="210"/>
    </location>
</feature>
<dbReference type="AlphaFoldDB" id="A0A1I1Q6V9"/>
<gene>
    <name evidence="2" type="ORF">SAMN04488059_1262</name>
</gene>
<evidence type="ECO:0000313" key="3">
    <source>
        <dbReference type="Proteomes" id="UP000182258"/>
    </source>
</evidence>
<evidence type="ECO:0000313" key="2">
    <source>
        <dbReference type="EMBL" id="SFD17712.1"/>
    </source>
</evidence>
<accession>A0A1I1Q6V9</accession>
<name>A0A1I1Q6V9_9HYPH</name>
<dbReference type="Proteomes" id="UP000182258">
    <property type="component" value="Unassembled WGS sequence"/>
</dbReference>
<sequence>MCVRALIRRRLTVWAVCRSRGLYGRTVTLKAKFSNFDYPGPEQAVRRFESPRHGSDGGRAVVGDVSAHAYRSGFWVSRFPSSTGNRKRVARRWLCQSSKRTQGPAEAVCAITWPRRHLQRVPNSRCPICSKHCHSIAKFVNFNRRHDLFGDVAEVAVVGVAAPAAPCRLGRRCRSAFRSIRAACPPAAPAESGSRAQCGRPVRDRRGWRQ</sequence>
<proteinExistence type="predicted"/>
<evidence type="ECO:0000256" key="1">
    <source>
        <dbReference type="SAM" id="MobiDB-lite"/>
    </source>
</evidence>